<evidence type="ECO:0000256" key="11">
    <source>
        <dbReference type="ARBA" id="ARBA00023237"/>
    </source>
</evidence>
<dbReference type="Proteomes" id="UP000619238">
    <property type="component" value="Unassembled WGS sequence"/>
</dbReference>
<dbReference type="InterPro" id="IPR012910">
    <property type="entry name" value="Plug_dom"/>
</dbReference>
<keyword evidence="8 12" id="KW-0798">TonB box</keyword>
<evidence type="ECO:0000256" key="8">
    <source>
        <dbReference type="ARBA" id="ARBA00023077"/>
    </source>
</evidence>
<dbReference type="Pfam" id="PF07715">
    <property type="entry name" value="Plug"/>
    <property type="match status" value="1"/>
</dbReference>
<dbReference type="Gene3D" id="2.40.170.20">
    <property type="entry name" value="TonB-dependent receptor, beta-barrel domain"/>
    <property type="match status" value="1"/>
</dbReference>
<evidence type="ECO:0000256" key="10">
    <source>
        <dbReference type="ARBA" id="ARBA00023170"/>
    </source>
</evidence>
<feature type="chain" id="PRO_5046228584" evidence="13">
    <location>
        <begin position="20"/>
        <end position="786"/>
    </location>
</feature>
<keyword evidence="10 15" id="KW-0675">Receptor</keyword>
<comment type="similarity">
    <text evidence="12">Belongs to the TonB-dependent receptor family.</text>
</comment>
<dbReference type="InterPro" id="IPR036942">
    <property type="entry name" value="Beta-barrel_TonB_sf"/>
</dbReference>
<evidence type="ECO:0000256" key="2">
    <source>
        <dbReference type="ARBA" id="ARBA00022448"/>
    </source>
</evidence>
<keyword evidence="2" id="KW-0813">Transport</keyword>
<keyword evidence="4" id="KW-0406">Ion transport</keyword>
<accession>A0ABR7Q6Y3</accession>
<dbReference type="EMBL" id="JACGWS010000003">
    <property type="protein sequence ID" value="MBC8754319.1"/>
    <property type="molecule type" value="Genomic_DNA"/>
</dbReference>
<feature type="domain" description="Secretin/TonB short N-terminal" evidence="14">
    <location>
        <begin position="44"/>
        <end position="95"/>
    </location>
</feature>
<evidence type="ECO:0000256" key="13">
    <source>
        <dbReference type="SAM" id="SignalP"/>
    </source>
</evidence>
<keyword evidence="16" id="KW-1185">Reference proteome</keyword>
<dbReference type="Gene3D" id="2.170.130.10">
    <property type="entry name" value="TonB-dependent receptor, plug domain"/>
    <property type="match status" value="1"/>
</dbReference>
<keyword evidence="7" id="KW-0408">Iron</keyword>
<dbReference type="SMART" id="SM00965">
    <property type="entry name" value="STN"/>
    <property type="match status" value="1"/>
</dbReference>
<dbReference type="InterPro" id="IPR039426">
    <property type="entry name" value="TonB-dep_rcpt-like"/>
</dbReference>
<organism evidence="15 16">
    <name type="scientific">Kordia aestuariivivens</name>
    <dbReference type="NCBI Taxonomy" id="2759037"/>
    <lineage>
        <taxon>Bacteria</taxon>
        <taxon>Pseudomonadati</taxon>
        <taxon>Bacteroidota</taxon>
        <taxon>Flavobacteriia</taxon>
        <taxon>Flavobacteriales</taxon>
        <taxon>Flavobacteriaceae</taxon>
        <taxon>Kordia</taxon>
    </lineage>
</organism>
<sequence>MKQAYLLYLLLLCFTIAHSQERTTSYDTTPLKTVLTDVEKQFKISISYNSKIVQGKTITLKNVPATLLEILNIITAQTDLIFQKINAKNYILKQPKIKKDPLTERTIDLDKVLISNYLTTGFSKNVDGAIEAVPKKFQTLPGFVEPDVLQSVQLIPGIQSPDETSTGLNIRGGTPDQNLILWDGIKMYQYDHFFGMISSFNPYLIENVKIYKNAASARYGNHISGVIDIKSHSKIPKKTKIGLGANMIYVDAFVHQPIGEKVAVIASFRRSYSDVFETVTFDEFSEQIFQNTKITDNAGTFNDALSLTNNTFYFIDFTAKIIAELSENSQLSVSSIVSKNELDFVSQFDEINRRTDDDLSINNRGIGVTWKNNWNKKFATKLSVTASRYNFEYIGQELLSNLFDYETVKKNKVLDVGVHIELEYKLNTKNAFIGGYELSINELDYTIGKQSDVIFDPDFLITSENSKNTVHAIFGEHRFKANDWTIFTGIRGSYATVINNFFFEPRIHVSKKLNELFNVTLSAERQFQFISQIIELETQNFGLENQVWVAANDHTIPVLRSEQVSIGGNFQYNSWNVDVETYYKKINNLTTLTRGFDLENTTLSIGESTITGLDVLVKKRFYNFTSLVSYALTRNEFKFDNLNNTNPFSGNFDIRHYLSLIQSAKFGNLELSLGWRYRTSRPYTLALGLEGDTADTVEIQYGETNGERLQAYHRLDFSAKYELKPFKNKDLKASLGFSLLNMYNQKNILNRSYRVILNRENAEFQLRTIDKISLGRTPNFMLRLEF</sequence>
<evidence type="ECO:0000256" key="6">
    <source>
        <dbReference type="ARBA" id="ARBA00022729"/>
    </source>
</evidence>
<evidence type="ECO:0000256" key="5">
    <source>
        <dbReference type="ARBA" id="ARBA00022692"/>
    </source>
</evidence>
<evidence type="ECO:0000256" key="1">
    <source>
        <dbReference type="ARBA" id="ARBA00004571"/>
    </source>
</evidence>
<evidence type="ECO:0000256" key="7">
    <source>
        <dbReference type="ARBA" id="ARBA00023004"/>
    </source>
</evidence>
<keyword evidence="5" id="KW-0812">Transmembrane</keyword>
<evidence type="ECO:0000313" key="15">
    <source>
        <dbReference type="EMBL" id="MBC8754319.1"/>
    </source>
</evidence>
<keyword evidence="6 13" id="KW-0732">Signal</keyword>
<keyword evidence="3" id="KW-1134">Transmembrane beta strand</keyword>
<protein>
    <submittedName>
        <fullName evidence="15">TonB-dependent receptor</fullName>
    </submittedName>
</protein>
<dbReference type="InterPro" id="IPR011662">
    <property type="entry name" value="Secretin/TonB_short_N"/>
</dbReference>
<name>A0ABR7Q6Y3_9FLAO</name>
<comment type="caution">
    <text evidence="15">The sequence shown here is derived from an EMBL/GenBank/DDBJ whole genome shotgun (WGS) entry which is preliminary data.</text>
</comment>
<keyword evidence="4" id="KW-0410">Iron transport</keyword>
<keyword evidence="9 12" id="KW-0472">Membrane</keyword>
<feature type="signal peptide" evidence="13">
    <location>
        <begin position="1"/>
        <end position="19"/>
    </location>
</feature>
<dbReference type="PANTHER" id="PTHR30069:SF29">
    <property type="entry name" value="HEMOGLOBIN AND HEMOGLOBIN-HAPTOGLOBIN-BINDING PROTEIN 1-RELATED"/>
    <property type="match status" value="1"/>
</dbReference>
<evidence type="ECO:0000256" key="4">
    <source>
        <dbReference type="ARBA" id="ARBA00022496"/>
    </source>
</evidence>
<dbReference type="RefSeq" id="WP_187561362.1">
    <property type="nucleotide sequence ID" value="NZ_JACGWS010000003.1"/>
</dbReference>
<dbReference type="InterPro" id="IPR000531">
    <property type="entry name" value="Beta-barrel_TonB"/>
</dbReference>
<dbReference type="SUPFAM" id="SSF56935">
    <property type="entry name" value="Porins"/>
    <property type="match status" value="1"/>
</dbReference>
<gene>
    <name evidence="15" type="ORF">H2O64_06525</name>
</gene>
<proteinExistence type="inferred from homology"/>
<evidence type="ECO:0000259" key="14">
    <source>
        <dbReference type="SMART" id="SM00965"/>
    </source>
</evidence>
<comment type="subcellular location">
    <subcellularLocation>
        <location evidence="1">Cell outer membrane</location>
        <topology evidence="1">Multi-pass membrane protein</topology>
    </subcellularLocation>
</comment>
<evidence type="ECO:0000313" key="16">
    <source>
        <dbReference type="Proteomes" id="UP000619238"/>
    </source>
</evidence>
<evidence type="ECO:0000256" key="9">
    <source>
        <dbReference type="ARBA" id="ARBA00023136"/>
    </source>
</evidence>
<evidence type="ECO:0000256" key="12">
    <source>
        <dbReference type="RuleBase" id="RU003357"/>
    </source>
</evidence>
<dbReference type="PANTHER" id="PTHR30069">
    <property type="entry name" value="TONB-DEPENDENT OUTER MEMBRANE RECEPTOR"/>
    <property type="match status" value="1"/>
</dbReference>
<keyword evidence="11" id="KW-0998">Cell outer membrane</keyword>
<dbReference type="InterPro" id="IPR037066">
    <property type="entry name" value="Plug_dom_sf"/>
</dbReference>
<dbReference type="Pfam" id="PF00593">
    <property type="entry name" value="TonB_dep_Rec_b-barrel"/>
    <property type="match status" value="1"/>
</dbReference>
<evidence type="ECO:0000256" key="3">
    <source>
        <dbReference type="ARBA" id="ARBA00022452"/>
    </source>
</evidence>
<reference evidence="15 16" key="1">
    <citation type="submission" date="2020-07" db="EMBL/GenBank/DDBJ databases">
        <title>Description of Kordia aestuariivivens sp. nov., isolated from a tidal flat.</title>
        <authorList>
            <person name="Park S."/>
            <person name="Yoon J.-H."/>
        </authorList>
    </citation>
    <scope>NUCLEOTIDE SEQUENCE [LARGE SCALE GENOMIC DNA]</scope>
    <source>
        <strain evidence="15 16">YSTF-M3</strain>
    </source>
</reference>